<dbReference type="PANTHER" id="PTHR43000">
    <property type="entry name" value="DTDP-D-GLUCOSE 4,6-DEHYDRATASE-RELATED"/>
    <property type="match status" value="1"/>
</dbReference>
<feature type="domain" description="Reticulon" evidence="7">
    <location>
        <begin position="391"/>
        <end position="590"/>
    </location>
</feature>
<evidence type="ECO:0000256" key="3">
    <source>
        <dbReference type="ARBA" id="ARBA00022824"/>
    </source>
</evidence>
<dbReference type="AlphaFoldDB" id="A0ABD2YIM5"/>
<dbReference type="GO" id="GO:0005789">
    <property type="term" value="C:endoplasmic reticulum membrane"/>
    <property type="evidence" value="ECO:0007669"/>
    <property type="project" value="UniProtKB-SubCell"/>
</dbReference>
<dbReference type="EMBL" id="JBJUIK010000013">
    <property type="protein sequence ID" value="KAL3506761.1"/>
    <property type="molecule type" value="Genomic_DNA"/>
</dbReference>
<sequence>MATNNHSSNKIIINNSEELKTCVVLGGRGLIGRSLVARLLKLGNWIVRVADSPLSIQLDELDNDDNSLLSQALASGQASYFHVDVRNKAQIIEAVEGAVVVFYTDTLDSCTHDFYSSYTIIVQGARNVINACRECKVKRLIYNSPADIVFEIGRDIHKGDESLPYVGTFGNMLTDLKAQAEALVLCANDIDGLLTCSIRSSNVFGPGDKKLVPLLVHMAKSGWSKFIIGTGKNVCEFTYVENVAYANICAEGALSSRMVSVSGKVFFITNLKPIKFSEFVSALLDGLGYQRPMINLPASGVKYFIFLMKLMHLKIDSTPVHNVLELSSCTRTFNCSSAQKYIGYSPVVSLQEGITLTVESFSYLAQKPFLTRYHDFGEQSKANKLLGNGKVADILLWRDEKKTFTCFLSLVLFYYWFFLCGRTFISSVAKLLLMIIISLSLYGRLPSTRSGVNIRRIPLSYFEISEASVRNIFSAIGYLWNSGCHLTESLAQGEDWNAFLTVVALLYCFKVVIAFASLTLATGVALVLAFNVFFVYEQYEEEIDGAVMSFFIQARKAGGWFFMNLPGPLVSLLPNCRTSSHKQYCTSKTQ</sequence>
<keyword evidence="4 6" id="KW-1133">Transmembrane helix</keyword>
<evidence type="ECO:0000256" key="5">
    <source>
        <dbReference type="ARBA" id="ARBA00023136"/>
    </source>
</evidence>
<keyword evidence="3 6" id="KW-0256">Endoplasmic reticulum</keyword>
<evidence type="ECO:0000259" key="7">
    <source>
        <dbReference type="PROSITE" id="PS50845"/>
    </source>
</evidence>
<comment type="subcellular location">
    <subcellularLocation>
        <location evidence="1 6">Endoplasmic reticulum membrane</location>
        <topology evidence="1 6">Multi-pass membrane protein</topology>
    </subcellularLocation>
</comment>
<name>A0ABD2YIM5_9GENT</name>
<keyword evidence="2 6" id="KW-0812">Transmembrane</keyword>
<reference evidence="8 9" key="1">
    <citation type="submission" date="2024-11" db="EMBL/GenBank/DDBJ databases">
        <title>A near-complete genome assembly of Cinchona calisaya.</title>
        <authorList>
            <person name="Lian D.C."/>
            <person name="Zhao X.W."/>
            <person name="Wei L."/>
        </authorList>
    </citation>
    <scope>NUCLEOTIDE SEQUENCE [LARGE SCALE GENOMIC DNA]</scope>
    <source>
        <tissue evidence="8">Nenye</tissue>
    </source>
</reference>
<proteinExistence type="predicted"/>
<evidence type="ECO:0000313" key="8">
    <source>
        <dbReference type="EMBL" id="KAL3506761.1"/>
    </source>
</evidence>
<dbReference type="Gene3D" id="3.40.50.720">
    <property type="entry name" value="NAD(P)-binding Rossmann-like Domain"/>
    <property type="match status" value="1"/>
</dbReference>
<dbReference type="SUPFAM" id="SSF51735">
    <property type="entry name" value="NAD(P)-binding Rossmann-fold domains"/>
    <property type="match status" value="1"/>
</dbReference>
<dbReference type="Pfam" id="PF01073">
    <property type="entry name" value="3Beta_HSD"/>
    <property type="match status" value="1"/>
</dbReference>
<keyword evidence="5 6" id="KW-0472">Membrane</keyword>
<protein>
    <recommendedName>
        <fullName evidence="6">Reticulon-like protein</fullName>
    </recommendedName>
</protein>
<dbReference type="Proteomes" id="UP001630127">
    <property type="component" value="Unassembled WGS sequence"/>
</dbReference>
<dbReference type="InterPro" id="IPR002225">
    <property type="entry name" value="3Beta_OHSteriod_DH/Estase"/>
</dbReference>
<dbReference type="InterPro" id="IPR003388">
    <property type="entry name" value="Reticulon"/>
</dbReference>
<comment type="caution">
    <text evidence="8">The sequence shown here is derived from an EMBL/GenBank/DDBJ whole genome shotgun (WGS) entry which is preliminary data.</text>
</comment>
<organism evidence="8 9">
    <name type="scientific">Cinchona calisaya</name>
    <dbReference type="NCBI Taxonomy" id="153742"/>
    <lineage>
        <taxon>Eukaryota</taxon>
        <taxon>Viridiplantae</taxon>
        <taxon>Streptophyta</taxon>
        <taxon>Embryophyta</taxon>
        <taxon>Tracheophyta</taxon>
        <taxon>Spermatophyta</taxon>
        <taxon>Magnoliopsida</taxon>
        <taxon>eudicotyledons</taxon>
        <taxon>Gunneridae</taxon>
        <taxon>Pentapetalae</taxon>
        <taxon>asterids</taxon>
        <taxon>lamiids</taxon>
        <taxon>Gentianales</taxon>
        <taxon>Rubiaceae</taxon>
        <taxon>Cinchonoideae</taxon>
        <taxon>Cinchoneae</taxon>
        <taxon>Cinchona</taxon>
    </lineage>
</organism>
<dbReference type="InterPro" id="IPR036291">
    <property type="entry name" value="NAD(P)-bd_dom_sf"/>
</dbReference>
<keyword evidence="9" id="KW-1185">Reference proteome</keyword>
<evidence type="ECO:0000256" key="2">
    <source>
        <dbReference type="ARBA" id="ARBA00022692"/>
    </source>
</evidence>
<dbReference type="Pfam" id="PF02453">
    <property type="entry name" value="Reticulon"/>
    <property type="match status" value="1"/>
</dbReference>
<accession>A0ABD2YIM5</accession>
<evidence type="ECO:0000256" key="1">
    <source>
        <dbReference type="ARBA" id="ARBA00004477"/>
    </source>
</evidence>
<evidence type="ECO:0000256" key="4">
    <source>
        <dbReference type="ARBA" id="ARBA00022989"/>
    </source>
</evidence>
<evidence type="ECO:0000313" key="9">
    <source>
        <dbReference type="Proteomes" id="UP001630127"/>
    </source>
</evidence>
<evidence type="ECO:0000256" key="6">
    <source>
        <dbReference type="RuleBase" id="RU363132"/>
    </source>
</evidence>
<gene>
    <name evidence="8" type="ORF">ACH5RR_032143</name>
</gene>
<dbReference type="PROSITE" id="PS50845">
    <property type="entry name" value="RETICULON"/>
    <property type="match status" value="1"/>
</dbReference>
<feature type="transmembrane region" description="Helical" evidence="6">
    <location>
        <begin position="404"/>
        <end position="425"/>
    </location>
</feature>
<feature type="transmembrane region" description="Helical" evidence="6">
    <location>
        <begin position="500"/>
        <end position="533"/>
    </location>
</feature>